<dbReference type="OrthoDB" id="302260at2759"/>
<dbReference type="KEGG" id="tet:TTHERM_00490690"/>
<keyword evidence="1 3" id="KW-0812">Transmembrane</keyword>
<evidence type="ECO:0000256" key="2">
    <source>
        <dbReference type="SAM" id="SignalP"/>
    </source>
</evidence>
<dbReference type="SUPFAM" id="SSF101898">
    <property type="entry name" value="NHL repeat"/>
    <property type="match status" value="1"/>
</dbReference>
<evidence type="ECO:0000313" key="3">
    <source>
        <dbReference type="EMBL" id="EAR96601.3"/>
    </source>
</evidence>
<name>Q23JA3_TETTS</name>
<protein>
    <submittedName>
        <fullName evidence="3">Transmembrane protein, putative</fullName>
    </submittedName>
</protein>
<dbReference type="GeneID" id="7836880"/>
<accession>Q23JA3</accession>
<reference evidence="4" key="1">
    <citation type="journal article" date="2006" name="PLoS Biol.">
        <title>Macronuclear genome sequence of the ciliate Tetrahymena thermophila, a model eukaryote.</title>
        <authorList>
            <person name="Eisen J.A."/>
            <person name="Coyne R.S."/>
            <person name="Wu M."/>
            <person name="Wu D."/>
            <person name="Thiagarajan M."/>
            <person name="Wortman J.R."/>
            <person name="Badger J.H."/>
            <person name="Ren Q."/>
            <person name="Amedeo P."/>
            <person name="Jones K.M."/>
            <person name="Tallon L.J."/>
            <person name="Delcher A.L."/>
            <person name="Salzberg S.L."/>
            <person name="Silva J.C."/>
            <person name="Haas B.J."/>
            <person name="Majoros W.H."/>
            <person name="Farzad M."/>
            <person name="Carlton J.M."/>
            <person name="Smith R.K. Jr."/>
            <person name="Garg J."/>
            <person name="Pearlman R.E."/>
            <person name="Karrer K.M."/>
            <person name="Sun L."/>
            <person name="Manning G."/>
            <person name="Elde N.C."/>
            <person name="Turkewitz A.P."/>
            <person name="Asai D.J."/>
            <person name="Wilkes D.E."/>
            <person name="Wang Y."/>
            <person name="Cai H."/>
            <person name="Collins K."/>
            <person name="Stewart B.A."/>
            <person name="Lee S.R."/>
            <person name="Wilamowska K."/>
            <person name="Weinberg Z."/>
            <person name="Ruzzo W.L."/>
            <person name="Wloga D."/>
            <person name="Gaertig J."/>
            <person name="Frankel J."/>
            <person name="Tsao C.-C."/>
            <person name="Gorovsky M.A."/>
            <person name="Keeling P.J."/>
            <person name="Waller R.F."/>
            <person name="Patron N.J."/>
            <person name="Cherry J.M."/>
            <person name="Stover N.A."/>
            <person name="Krieger C.J."/>
            <person name="del Toro C."/>
            <person name="Ryder H.F."/>
            <person name="Williamson S.C."/>
            <person name="Barbeau R.A."/>
            <person name="Hamilton E.P."/>
            <person name="Orias E."/>
        </authorList>
    </citation>
    <scope>NUCLEOTIDE SEQUENCE [LARGE SCALE GENOMIC DNA]</scope>
    <source>
        <strain evidence="4">SB210</strain>
    </source>
</reference>
<dbReference type="AlphaFoldDB" id="Q23JA3"/>
<evidence type="ECO:0000256" key="1">
    <source>
        <dbReference type="SAM" id="Phobius"/>
    </source>
</evidence>
<keyword evidence="4" id="KW-1185">Reference proteome</keyword>
<gene>
    <name evidence="3" type="ORF">TTHERM_00490690</name>
</gene>
<dbReference type="EMBL" id="GG662691">
    <property type="protein sequence ID" value="EAR96601.3"/>
    <property type="molecule type" value="Genomic_DNA"/>
</dbReference>
<proteinExistence type="predicted"/>
<keyword evidence="1" id="KW-1133">Transmembrane helix</keyword>
<sequence length="595" mass="69016">MQKPLIFIFICSLLILQASSQNFDIDMTFNHTKIPYKWGQMKRYHQILKNVTKDIHYNETQEYEFDYGGYRTTFSMEIQDYEGKGPNPCEITPRSVDIEFDRLDASINPKNIEYLAMHSFNNILVTLNAEFNLQVFYIKSEYVFYKGLDIYLLDQIKIDPQTLSPYIPGSQNLIISNSHNGKLVHILLPSTMLTFEMVRIEDIQSFKIKLFKNSDYRVRKEISAAQFSNGYLFVSVDEDGIDVYQVQNEISVNYYFIKNLNQNSLSLPYFLNAVDLATDHSHRLYIVCPNNGVIIYFVYENAFEKSGIVHTISNLKNSTKIAVRGDHTLVVIGDDVERSYVTEIFYDIETNDYFINRYFTSTEYTWTDVQMGELFTFIQGRGYHKILYQGINKELVPQADKHSDFLNGIALQEIDQYDVKQVQSVYKGATSFIAITDNSIYGIELQEIPPKLVCRADQKSQIGESNMRLVFNSTDCNLATYHSPILYNVWQMCQTDFNFKLVVHDIWIDGQNVSVAGLIAVIVILIFIILIMVFAYLFNKYKQRFSKTESELLDIKQKYHVLETASSKNKDTTVMQDKSNLQFNNNNQLDTSALR</sequence>
<evidence type="ECO:0000313" key="4">
    <source>
        <dbReference type="Proteomes" id="UP000009168"/>
    </source>
</evidence>
<dbReference type="Proteomes" id="UP000009168">
    <property type="component" value="Unassembled WGS sequence"/>
</dbReference>
<dbReference type="InParanoid" id="Q23JA3"/>
<organism evidence="3 4">
    <name type="scientific">Tetrahymena thermophila (strain SB210)</name>
    <dbReference type="NCBI Taxonomy" id="312017"/>
    <lineage>
        <taxon>Eukaryota</taxon>
        <taxon>Sar</taxon>
        <taxon>Alveolata</taxon>
        <taxon>Ciliophora</taxon>
        <taxon>Intramacronucleata</taxon>
        <taxon>Oligohymenophorea</taxon>
        <taxon>Hymenostomatida</taxon>
        <taxon>Tetrahymenina</taxon>
        <taxon>Tetrahymenidae</taxon>
        <taxon>Tetrahymena</taxon>
    </lineage>
</organism>
<dbReference type="RefSeq" id="XP_001016846.3">
    <property type="nucleotide sequence ID" value="XM_001016846.3"/>
</dbReference>
<feature type="transmembrane region" description="Helical" evidence="1">
    <location>
        <begin position="515"/>
        <end position="538"/>
    </location>
</feature>
<dbReference type="HOGENOM" id="CLU_433143_0_0_1"/>
<feature type="signal peptide" evidence="2">
    <location>
        <begin position="1"/>
        <end position="20"/>
    </location>
</feature>
<keyword evidence="1" id="KW-0472">Membrane</keyword>
<feature type="chain" id="PRO_5004202203" evidence="2">
    <location>
        <begin position="21"/>
        <end position="595"/>
    </location>
</feature>
<keyword evidence="2" id="KW-0732">Signal</keyword>